<comment type="caution">
    <text evidence="6">The sequence shown here is derived from an EMBL/GenBank/DDBJ whole genome shotgun (WGS) entry which is preliminary data.</text>
</comment>
<protein>
    <submittedName>
        <fullName evidence="6">DMT family transporter</fullName>
    </submittedName>
</protein>
<feature type="transmembrane region" description="Helical" evidence="5">
    <location>
        <begin position="250"/>
        <end position="273"/>
    </location>
</feature>
<dbReference type="Pfam" id="PF05653">
    <property type="entry name" value="Mg_trans_NIPA"/>
    <property type="match status" value="1"/>
</dbReference>
<dbReference type="Proteomes" id="UP001165283">
    <property type="component" value="Unassembled WGS sequence"/>
</dbReference>
<dbReference type="EMBL" id="JAGSOV010000082">
    <property type="protein sequence ID" value="MCO1660378.1"/>
    <property type="molecule type" value="Genomic_DNA"/>
</dbReference>
<keyword evidence="2 5" id="KW-0812">Transmembrane</keyword>
<keyword evidence="7" id="KW-1185">Reference proteome</keyword>
<dbReference type="PANTHER" id="PTHR40761">
    <property type="entry name" value="CONSERVED INTEGRAL MEMBRANE ALANINE VALINE AND LEUCINE RICH PROTEIN-RELATED"/>
    <property type="match status" value="1"/>
</dbReference>
<reference evidence="6" key="1">
    <citation type="submission" date="2021-04" db="EMBL/GenBank/DDBJ databases">
        <title>Pseudonocardia sp. nov., isolated from sandy soil of mangrove forest.</title>
        <authorList>
            <person name="Zan Z."/>
            <person name="Huang R."/>
            <person name="Liu W."/>
        </authorList>
    </citation>
    <scope>NUCLEOTIDE SEQUENCE</scope>
    <source>
        <strain evidence="6">S2-4</strain>
    </source>
</reference>
<dbReference type="InterPro" id="IPR008521">
    <property type="entry name" value="Mg_trans_NIPA"/>
</dbReference>
<name>A0ABT1ABR7_9PSEU</name>
<dbReference type="RefSeq" id="WP_252445849.1">
    <property type="nucleotide sequence ID" value="NZ_JAGSOV010000082.1"/>
</dbReference>
<dbReference type="PANTHER" id="PTHR40761:SF1">
    <property type="entry name" value="CONSERVED INTEGRAL MEMBRANE ALANINE VALINE AND LEUCINE RICH PROTEIN-RELATED"/>
    <property type="match status" value="1"/>
</dbReference>
<evidence type="ECO:0000256" key="3">
    <source>
        <dbReference type="ARBA" id="ARBA00022989"/>
    </source>
</evidence>
<feature type="transmembrane region" description="Helical" evidence="5">
    <location>
        <begin position="187"/>
        <end position="210"/>
    </location>
</feature>
<evidence type="ECO:0000313" key="6">
    <source>
        <dbReference type="EMBL" id="MCO1660378.1"/>
    </source>
</evidence>
<organism evidence="6 7">
    <name type="scientific">Pseudonocardia humida</name>
    <dbReference type="NCBI Taxonomy" id="2800819"/>
    <lineage>
        <taxon>Bacteria</taxon>
        <taxon>Bacillati</taxon>
        <taxon>Actinomycetota</taxon>
        <taxon>Actinomycetes</taxon>
        <taxon>Pseudonocardiales</taxon>
        <taxon>Pseudonocardiaceae</taxon>
        <taxon>Pseudonocardia</taxon>
    </lineage>
</organism>
<comment type="subcellular location">
    <subcellularLocation>
        <location evidence="1">Membrane</location>
        <topology evidence="1">Multi-pass membrane protein</topology>
    </subcellularLocation>
</comment>
<evidence type="ECO:0000256" key="5">
    <source>
        <dbReference type="SAM" id="Phobius"/>
    </source>
</evidence>
<evidence type="ECO:0000256" key="4">
    <source>
        <dbReference type="ARBA" id="ARBA00023136"/>
    </source>
</evidence>
<evidence type="ECO:0000313" key="7">
    <source>
        <dbReference type="Proteomes" id="UP001165283"/>
    </source>
</evidence>
<gene>
    <name evidence="6" type="ORF">KDL28_35495</name>
</gene>
<feature type="transmembrane region" description="Helical" evidence="5">
    <location>
        <begin position="99"/>
        <end position="118"/>
    </location>
</feature>
<sequence length="284" mass="27347">MPVPAAADPALGVSLALGAAVVFGLGSAAQQRVVARVRADAALVREPQWTAGVAAVGVGTALQLTALAFAPVALVQPLGVTSVLVAASAARHRLDRTSVLGAVACAGGLAGFLLLARPGPALPGAVATEGAGALAVLLVVALVVALVAARHSTGEVRAVALGVAAGACYGISAGLLTVVVAQVRLGGLAAASVHPALYAAAVVGPAGFVLSQHAFRGARSAAPVLAVLTTVDPLVAVAVGVWWLGERIVATPVALAGEALAALAVLGGVVAVARGGARRAVVPA</sequence>
<accession>A0ABT1ABR7</accession>
<evidence type="ECO:0000256" key="2">
    <source>
        <dbReference type="ARBA" id="ARBA00022692"/>
    </source>
</evidence>
<evidence type="ECO:0000256" key="1">
    <source>
        <dbReference type="ARBA" id="ARBA00004141"/>
    </source>
</evidence>
<feature type="transmembrane region" description="Helical" evidence="5">
    <location>
        <begin position="158"/>
        <end position="181"/>
    </location>
</feature>
<feature type="transmembrane region" description="Helical" evidence="5">
    <location>
        <begin position="130"/>
        <end position="149"/>
    </location>
</feature>
<proteinExistence type="predicted"/>
<feature type="transmembrane region" description="Helical" evidence="5">
    <location>
        <begin position="222"/>
        <end position="244"/>
    </location>
</feature>
<keyword evidence="3 5" id="KW-1133">Transmembrane helix</keyword>
<dbReference type="NCBIfam" id="NF038012">
    <property type="entry name" value="DMT_1"/>
    <property type="match status" value="1"/>
</dbReference>
<keyword evidence="4 5" id="KW-0472">Membrane</keyword>